<evidence type="ECO:0000256" key="4">
    <source>
        <dbReference type="SAM" id="MobiDB-lite"/>
    </source>
</evidence>
<evidence type="ECO:0000313" key="7">
    <source>
        <dbReference type="EMBL" id="GGA59356.1"/>
    </source>
</evidence>
<feature type="region of interest" description="Disordered" evidence="4">
    <location>
        <begin position="32"/>
        <end position="53"/>
    </location>
</feature>
<proteinExistence type="predicted"/>
<evidence type="ECO:0000259" key="6">
    <source>
        <dbReference type="Pfam" id="PF07715"/>
    </source>
</evidence>
<dbReference type="SUPFAM" id="SSF56935">
    <property type="entry name" value="Porins"/>
    <property type="match status" value="1"/>
</dbReference>
<keyword evidence="2" id="KW-0472">Membrane</keyword>
<dbReference type="InterPro" id="IPR037066">
    <property type="entry name" value="Plug_dom_sf"/>
</dbReference>
<reference evidence="8" key="1">
    <citation type="journal article" date="2019" name="Int. J. Syst. Evol. Microbiol.">
        <title>The Global Catalogue of Microorganisms (GCM) 10K type strain sequencing project: providing services to taxonomists for standard genome sequencing and annotation.</title>
        <authorList>
            <consortium name="The Broad Institute Genomics Platform"/>
            <consortium name="The Broad Institute Genome Sequencing Center for Infectious Disease"/>
            <person name="Wu L."/>
            <person name="Ma J."/>
        </authorList>
    </citation>
    <scope>NUCLEOTIDE SEQUENCE [LARGE SCALE GENOMIC DNA]</scope>
    <source>
        <strain evidence="8">CGMCC 1.10106</strain>
    </source>
</reference>
<evidence type="ECO:0000256" key="3">
    <source>
        <dbReference type="ARBA" id="ARBA00023237"/>
    </source>
</evidence>
<dbReference type="InterPro" id="IPR036942">
    <property type="entry name" value="Beta-barrel_TonB_sf"/>
</dbReference>
<evidence type="ECO:0000256" key="1">
    <source>
        <dbReference type="ARBA" id="ARBA00004442"/>
    </source>
</evidence>
<dbReference type="Gene3D" id="2.170.130.10">
    <property type="entry name" value="TonB-dependent receptor, plug domain"/>
    <property type="match status" value="1"/>
</dbReference>
<sequence>MHMHRLRQKMLCGATMLVIALLAEGAQAQVQAAPTPGAPHPADTTSTSEQPAGDIVVTGSRIPRAGFDTLQPAQTVSSQLLADRSPVNVADTLNELSAFGTPGSNNTGQQSSANVGQQFVNLYNLGSQRSLVLVNGRRFVSGNAPTPPGTFGGAPSGQEVDLNTIPVGLIDRVEVLSVGGAPIYGADAIAGTVNIILKDKFKGVIVEGQYGISRYGDGESYVGRAVAGTNFAEDRGNITTTVEYTKQGGLTYLDRPKTLPYATFQPSDACKALGYGACYVPNATVPSIFPGGIPASNAGLANAGSPTYPNAIHNAAGQVVAFGPDGNLNPVNLGVQNNGLVFGSGGDGDNLAGQSQFVAPISRILFGTLGHYDVTDHVRAYFETEFAHSEATLLAAQPSYQSAFFASQKGAGPIQFTTANPFLTAQARSVLNAAGAGTFYLSRANLDIAPQSTENTNTTYRVVAGLKGDFAIAGRKVNWDASFNYGRSENGITYYDINQENFANAIDAVRDVTGKIVCRVTLTPPAAPAGGQPYSVTACQPLNLFGSGAPSAAAVNFVTAKDFAKSVLTQRDWQLNGNASPFDLWAGPVQLALGFEYREESGQYDVDAFAAAGLGRNAPSSNVAGRYNSTEFSGEAKIPLVSPAMGWRFLHSLELDGAFRRIDNSRAGGSNVYTFGGKIAPIADIEFRGNFTHSVRAPSIGELFLPTTNTQSFAQDPCDPNFIGANSTRGANCTAVFRTLGTNLSSFKSGVVNASVLGTTGGNQELLNERADAWTAGFVTRPRFVRGLTLALDWIEIRLKDPITSLTLTQVMDACYDSGSFPNNYCNLFQRNGAGQVTGFSTPLINAGAQSFAGAQLDMTYRFQIGDLPFIHHGGDYGSLTFDVNGFYTKTHTYTILGVTTPTLGNIGDPKMRFNISTRYRKGPGMLYLQYRHISSGAQDVTLQSSSQQILGVGAYSQFNGSVSYDITSKITAQMVINNIFNQSPPPYAISLNAGAALGTYNYFGQSFVFKLKVGL</sequence>
<organism evidence="7 8">
    <name type="scientific">Sphingomonas psychrolutea</name>
    <dbReference type="NCBI Taxonomy" id="1259676"/>
    <lineage>
        <taxon>Bacteria</taxon>
        <taxon>Pseudomonadati</taxon>
        <taxon>Pseudomonadota</taxon>
        <taxon>Alphaproteobacteria</taxon>
        <taxon>Sphingomonadales</taxon>
        <taxon>Sphingomonadaceae</taxon>
        <taxon>Sphingomonas</taxon>
    </lineage>
</organism>
<comment type="caution">
    <text evidence="7">The sequence shown here is derived from an EMBL/GenBank/DDBJ whole genome shotgun (WGS) entry which is preliminary data.</text>
</comment>
<dbReference type="Gene3D" id="2.40.170.20">
    <property type="entry name" value="TonB-dependent receptor, beta-barrel domain"/>
    <property type="match status" value="1"/>
</dbReference>
<keyword evidence="7" id="KW-0675">Receptor</keyword>
<accession>A0ABQ1H5C2</accession>
<comment type="subcellular location">
    <subcellularLocation>
        <location evidence="1">Cell outer membrane</location>
    </subcellularLocation>
</comment>
<protein>
    <submittedName>
        <fullName evidence="7">TonB-dependent receptor</fullName>
    </submittedName>
</protein>
<evidence type="ECO:0000313" key="8">
    <source>
        <dbReference type="Proteomes" id="UP000618591"/>
    </source>
</evidence>
<evidence type="ECO:0000256" key="2">
    <source>
        <dbReference type="ARBA" id="ARBA00023136"/>
    </source>
</evidence>
<gene>
    <name evidence="7" type="primary">btuB</name>
    <name evidence="7" type="ORF">GCM10011395_32070</name>
</gene>
<feature type="signal peptide" evidence="5">
    <location>
        <begin position="1"/>
        <end position="28"/>
    </location>
</feature>
<keyword evidence="8" id="KW-1185">Reference proteome</keyword>
<dbReference type="Proteomes" id="UP000618591">
    <property type="component" value="Unassembled WGS sequence"/>
</dbReference>
<dbReference type="Pfam" id="PF07715">
    <property type="entry name" value="Plug"/>
    <property type="match status" value="1"/>
</dbReference>
<feature type="domain" description="TonB-dependent receptor plug" evidence="6">
    <location>
        <begin position="68"/>
        <end position="192"/>
    </location>
</feature>
<dbReference type="PANTHER" id="PTHR47234:SF2">
    <property type="entry name" value="TONB-DEPENDENT RECEPTOR"/>
    <property type="match status" value="1"/>
</dbReference>
<dbReference type="PANTHER" id="PTHR47234">
    <property type="match status" value="1"/>
</dbReference>
<dbReference type="InterPro" id="IPR012910">
    <property type="entry name" value="Plug_dom"/>
</dbReference>
<evidence type="ECO:0000256" key="5">
    <source>
        <dbReference type="SAM" id="SignalP"/>
    </source>
</evidence>
<name>A0ABQ1H5C2_9SPHN</name>
<keyword evidence="5" id="KW-0732">Signal</keyword>
<dbReference type="EMBL" id="BMDW01000025">
    <property type="protein sequence ID" value="GGA59356.1"/>
    <property type="molecule type" value="Genomic_DNA"/>
</dbReference>
<keyword evidence="3" id="KW-0998">Cell outer membrane</keyword>
<feature type="chain" id="PRO_5045550003" evidence="5">
    <location>
        <begin position="29"/>
        <end position="1016"/>
    </location>
</feature>